<dbReference type="EMBL" id="CP036425">
    <property type="protein sequence ID" value="QDU33609.1"/>
    <property type="molecule type" value="Genomic_DNA"/>
</dbReference>
<keyword evidence="2" id="KW-1185">Reference proteome</keyword>
<accession>A0A517YTS4</accession>
<sequence length="111" mass="12614">MSRISTVKFTGKSGVAYPFDVYPFDMLWDDGIAGVYFVSNRHKNKLKKNIHQSLLIGETGDIQSIFPDHPKRDKLRKLKANMICVYRKSNHEDRKKIAADLVAAYSPPCNG</sequence>
<evidence type="ECO:0000313" key="1">
    <source>
        <dbReference type="EMBL" id="QDU33609.1"/>
    </source>
</evidence>
<dbReference type="RefSeq" id="WP_145076783.1">
    <property type="nucleotide sequence ID" value="NZ_CP036425.1"/>
</dbReference>
<dbReference type="AlphaFoldDB" id="A0A517YTS4"/>
<dbReference type="KEGG" id="pcor:KS4_16610"/>
<protein>
    <submittedName>
        <fullName evidence="1">Uncharacterized protein</fullName>
    </submittedName>
</protein>
<dbReference type="Proteomes" id="UP000317369">
    <property type="component" value="Chromosome"/>
</dbReference>
<name>A0A517YTS4_9BACT</name>
<dbReference type="OrthoDB" id="5459313at2"/>
<proteinExistence type="predicted"/>
<reference evidence="1 2" key="1">
    <citation type="submission" date="2019-02" db="EMBL/GenBank/DDBJ databases">
        <title>Deep-cultivation of Planctomycetes and their phenomic and genomic characterization uncovers novel biology.</title>
        <authorList>
            <person name="Wiegand S."/>
            <person name="Jogler M."/>
            <person name="Boedeker C."/>
            <person name="Pinto D."/>
            <person name="Vollmers J."/>
            <person name="Rivas-Marin E."/>
            <person name="Kohn T."/>
            <person name="Peeters S.H."/>
            <person name="Heuer A."/>
            <person name="Rast P."/>
            <person name="Oberbeckmann S."/>
            <person name="Bunk B."/>
            <person name="Jeske O."/>
            <person name="Meyerdierks A."/>
            <person name="Storesund J.E."/>
            <person name="Kallscheuer N."/>
            <person name="Luecker S."/>
            <person name="Lage O.M."/>
            <person name="Pohl T."/>
            <person name="Merkel B.J."/>
            <person name="Hornburger P."/>
            <person name="Mueller R.-W."/>
            <person name="Bruemmer F."/>
            <person name="Labrenz M."/>
            <person name="Spormann A.M."/>
            <person name="Op den Camp H."/>
            <person name="Overmann J."/>
            <person name="Amann R."/>
            <person name="Jetten M.S.M."/>
            <person name="Mascher T."/>
            <person name="Medema M.H."/>
            <person name="Devos D.P."/>
            <person name="Kaster A.-K."/>
            <person name="Ovreas L."/>
            <person name="Rohde M."/>
            <person name="Galperin M.Y."/>
            <person name="Jogler C."/>
        </authorList>
    </citation>
    <scope>NUCLEOTIDE SEQUENCE [LARGE SCALE GENOMIC DNA]</scope>
    <source>
        <strain evidence="1 2">KS4</strain>
    </source>
</reference>
<evidence type="ECO:0000313" key="2">
    <source>
        <dbReference type="Proteomes" id="UP000317369"/>
    </source>
</evidence>
<organism evidence="1 2">
    <name type="scientific">Poriferisphaera corsica</name>
    <dbReference type="NCBI Taxonomy" id="2528020"/>
    <lineage>
        <taxon>Bacteria</taxon>
        <taxon>Pseudomonadati</taxon>
        <taxon>Planctomycetota</taxon>
        <taxon>Phycisphaerae</taxon>
        <taxon>Phycisphaerales</taxon>
        <taxon>Phycisphaeraceae</taxon>
        <taxon>Poriferisphaera</taxon>
    </lineage>
</organism>
<gene>
    <name evidence="1" type="ORF">KS4_16610</name>
</gene>